<protein>
    <recommendedName>
        <fullName evidence="2">BTB domain-containing protein</fullName>
    </recommendedName>
</protein>
<feature type="domain" description="BTB" evidence="2">
    <location>
        <begin position="156"/>
        <end position="223"/>
    </location>
</feature>
<proteinExistence type="predicted"/>
<keyword evidence="4" id="KW-1185">Reference proteome</keyword>
<sequence>MDHNNCSARSTSPALSISSWSFSTVPSSPSISPTSSLPETPQGAPFSLDFKEGSSFDHDLEQETDSESVESQAEQKPELVPEEDEDLVDDEQAQDSVDDEQGQDSGYDVDRDVDDPRESSPSISSTADVREPTPRSPTPPPPTPPPRHDEYYIDDELVIFLVEDRLFKVHKYFLVRESLLLHDLFPLPSGNAVEEGKDDYHPIRLDAVKMQEFTSLMRFFYHGMFDDCGVTLPQWIDILSISCRWLCDKLRERAIKEIHEHRPRIDPVQKIALAVVYNIPDWLHPSYAAICQRALPLTPQEGETLGLDRAIRLAQAREAVRQDANMPRAEQRTTTGGRGGRQGSARPPSTPAPIEPEPRPSTCSAWQTWEGLTVPDSEETYDPHRVAEIVAEVFTVPDPEPRT</sequence>
<dbReference type="EMBL" id="KV429136">
    <property type="protein sequence ID" value="KZT64218.1"/>
    <property type="molecule type" value="Genomic_DNA"/>
</dbReference>
<feature type="compositionally biased region" description="Basic and acidic residues" evidence="1">
    <location>
        <begin position="108"/>
        <end position="118"/>
    </location>
</feature>
<gene>
    <name evidence="3" type="ORF">DAEQUDRAFT_732884</name>
</gene>
<dbReference type="STRING" id="1314783.A0A165LBZ4"/>
<reference evidence="3 4" key="1">
    <citation type="journal article" date="2016" name="Mol. Biol. Evol.">
        <title>Comparative Genomics of Early-Diverging Mushroom-Forming Fungi Provides Insights into the Origins of Lignocellulose Decay Capabilities.</title>
        <authorList>
            <person name="Nagy L.G."/>
            <person name="Riley R."/>
            <person name="Tritt A."/>
            <person name="Adam C."/>
            <person name="Daum C."/>
            <person name="Floudas D."/>
            <person name="Sun H."/>
            <person name="Yadav J.S."/>
            <person name="Pangilinan J."/>
            <person name="Larsson K.H."/>
            <person name="Matsuura K."/>
            <person name="Barry K."/>
            <person name="Labutti K."/>
            <person name="Kuo R."/>
            <person name="Ohm R.A."/>
            <person name="Bhattacharya S.S."/>
            <person name="Shirouzu T."/>
            <person name="Yoshinaga Y."/>
            <person name="Martin F.M."/>
            <person name="Grigoriev I.V."/>
            <person name="Hibbett D.S."/>
        </authorList>
    </citation>
    <scope>NUCLEOTIDE SEQUENCE [LARGE SCALE GENOMIC DNA]</scope>
    <source>
        <strain evidence="3 4">L-15889</strain>
    </source>
</reference>
<dbReference type="PROSITE" id="PS50097">
    <property type="entry name" value="BTB"/>
    <property type="match status" value="1"/>
</dbReference>
<feature type="compositionally biased region" description="Pro residues" evidence="1">
    <location>
        <begin position="134"/>
        <end position="145"/>
    </location>
</feature>
<name>A0A165LBZ4_9APHY</name>
<dbReference type="SMART" id="SM00225">
    <property type="entry name" value="BTB"/>
    <property type="match status" value="1"/>
</dbReference>
<dbReference type="InterPro" id="IPR011333">
    <property type="entry name" value="SKP1/BTB/POZ_sf"/>
</dbReference>
<evidence type="ECO:0000313" key="3">
    <source>
        <dbReference type="EMBL" id="KZT64218.1"/>
    </source>
</evidence>
<feature type="region of interest" description="Disordered" evidence="1">
    <location>
        <begin position="1"/>
        <end position="150"/>
    </location>
</feature>
<dbReference type="OrthoDB" id="2367075at2759"/>
<feature type="compositionally biased region" description="Basic and acidic residues" evidence="1">
    <location>
        <begin position="49"/>
        <end position="61"/>
    </location>
</feature>
<evidence type="ECO:0000259" key="2">
    <source>
        <dbReference type="PROSITE" id="PS50097"/>
    </source>
</evidence>
<dbReference type="CDD" id="cd18186">
    <property type="entry name" value="BTB_POZ_ZBTB_KLHL-like"/>
    <property type="match status" value="1"/>
</dbReference>
<feature type="region of interest" description="Disordered" evidence="1">
    <location>
        <begin position="318"/>
        <end position="382"/>
    </location>
</feature>
<feature type="compositionally biased region" description="Acidic residues" evidence="1">
    <location>
        <begin position="80"/>
        <end position="102"/>
    </location>
</feature>
<dbReference type="Pfam" id="PF00651">
    <property type="entry name" value="BTB"/>
    <property type="match status" value="1"/>
</dbReference>
<dbReference type="InterPro" id="IPR000210">
    <property type="entry name" value="BTB/POZ_dom"/>
</dbReference>
<dbReference type="Gene3D" id="3.30.710.10">
    <property type="entry name" value="Potassium Channel Kv1.1, Chain A"/>
    <property type="match status" value="1"/>
</dbReference>
<evidence type="ECO:0000256" key="1">
    <source>
        <dbReference type="SAM" id="MobiDB-lite"/>
    </source>
</evidence>
<dbReference type="AlphaFoldDB" id="A0A165LBZ4"/>
<dbReference type="SUPFAM" id="SSF54695">
    <property type="entry name" value="POZ domain"/>
    <property type="match status" value="1"/>
</dbReference>
<feature type="compositionally biased region" description="Low complexity" evidence="1">
    <location>
        <begin position="16"/>
        <end position="41"/>
    </location>
</feature>
<accession>A0A165LBZ4</accession>
<dbReference type="Proteomes" id="UP000076727">
    <property type="component" value="Unassembled WGS sequence"/>
</dbReference>
<evidence type="ECO:0000313" key="4">
    <source>
        <dbReference type="Proteomes" id="UP000076727"/>
    </source>
</evidence>
<organism evidence="3 4">
    <name type="scientific">Daedalea quercina L-15889</name>
    <dbReference type="NCBI Taxonomy" id="1314783"/>
    <lineage>
        <taxon>Eukaryota</taxon>
        <taxon>Fungi</taxon>
        <taxon>Dikarya</taxon>
        <taxon>Basidiomycota</taxon>
        <taxon>Agaricomycotina</taxon>
        <taxon>Agaricomycetes</taxon>
        <taxon>Polyporales</taxon>
        <taxon>Fomitopsis</taxon>
    </lineage>
</organism>
<feature type="compositionally biased region" description="Polar residues" evidence="1">
    <location>
        <begin position="1"/>
        <end position="15"/>
    </location>
</feature>